<feature type="region of interest" description="Disordered" evidence="8">
    <location>
        <begin position="693"/>
        <end position="712"/>
    </location>
</feature>
<dbReference type="OrthoDB" id="9762066at2"/>
<dbReference type="PROSITE" id="PS00719">
    <property type="entry name" value="GLYCOSYL_HYDROL_F2_1"/>
    <property type="match status" value="1"/>
</dbReference>
<keyword evidence="11" id="KW-1185">Reference proteome</keyword>
<dbReference type="Gene3D" id="3.20.20.80">
    <property type="entry name" value="Glycosidases"/>
    <property type="match status" value="1"/>
</dbReference>
<dbReference type="InterPro" id="IPR011013">
    <property type="entry name" value="Gal_mutarotase_sf_dom"/>
</dbReference>
<accession>A0A4R0IU07</accession>
<proteinExistence type="inferred from homology"/>
<dbReference type="InterPro" id="IPR014718">
    <property type="entry name" value="GH-type_carb-bd"/>
</dbReference>
<dbReference type="InterPro" id="IPR023230">
    <property type="entry name" value="Glyco_hydro_2_CS"/>
</dbReference>
<dbReference type="PANTHER" id="PTHR46323">
    <property type="entry name" value="BETA-GALACTOSIDASE"/>
    <property type="match status" value="1"/>
</dbReference>
<dbReference type="AlphaFoldDB" id="A0A4R0IU07"/>
<dbReference type="InterPro" id="IPR036156">
    <property type="entry name" value="Beta-gal/glucu_dom_sf"/>
</dbReference>
<evidence type="ECO:0000313" key="10">
    <source>
        <dbReference type="EMBL" id="TCC32195.1"/>
    </source>
</evidence>
<dbReference type="PRINTS" id="PR00132">
    <property type="entry name" value="GLHYDRLASE2"/>
</dbReference>
<sequence length="985" mass="109496">MSPHAYVNDLSPGNNRVSPRALLSSSAARLSLDGDWRFRLATGLDDLTLDLGSPELDDSRWDTIAVPSCWQMIGRPDAPRYGAPAYTNIKFPFPVDPPFVPDENPTGEYRRTFELPEEFVADGRCLIRFEGVDSAFALWCNGVWIGDGKGSRLPTEFDLTHVVRPGINQVAVRVHQWSSGSYLEDQDMWWVSGIFRSVTILHRPSGGIDDVFVHADYDHEQGLGRLRIDAPAGTTLTCRELGLDRVDTAGSYDVAVDPWTAETPRLYSITVANDVEEVHLRAGFRTVEITDGQLLVNGVPILLQGVNRHEWHPLTGRTLSEETMRRDVELMKQHNINAVRTSHYPPDPRFLDLCDEYGLWVIDECDVETHGFVLNDWRNNPSDDPIWRDAYLDRIQRMVERDKNHPSVVFWSLGNEADTGANLAAMSAWALRRDPSRLIHYEGNRECDYVDVYSKMYDSLDFVEQVALRTDPPTSDPSNDARRRSLPYLLCEYAHAMGNGPGGLAEYQELFDTHPRLIGGFIWEWIDHGVVLRQDSGPNAGRLYYGYGGDFGEQVHDRNFIADGLVLPDRTPSPGLTEYAQVIAPVRITIDPAAGTIQVRSRLSFADTAHIGFRYVISDDGIEVAIGDVDVPVLAAGETATVSLPAAAVSPPRQRCERWIRLEAVLAGKTDWAPTGHRLAFGEAQLTQISVPQRPRTALPPPPVHRDSSPAGGPLTIGPATFDVRGRLVALFDHPVTLLPALWRATIDNDKYAGGQAVETVWEPLGLHRLQHRMAHLAVDDDHVSVVVRSGGAITDRMIDTTLVWTAVDDGIQLQTRFDLVGPWQGTIPRIGLQLAVPAAWDEMTWFGLGPQETYADTRSGAWTGRFTASIEQLQTPYTRPQENGQRSLVRRLELANDSEPVLRIDAEAPISVTYRPWSTDHLEAARHPVDLVPDHNNNWLHLDWAQHGVGSAACGPGVLPAHALTADQVVDAGFTVTFRSPHDH</sequence>
<dbReference type="Proteomes" id="UP000292695">
    <property type="component" value="Unassembled WGS sequence"/>
</dbReference>
<dbReference type="SUPFAM" id="SSF49303">
    <property type="entry name" value="beta-Galactosidase/glucuronidase domain"/>
    <property type="match status" value="2"/>
</dbReference>
<evidence type="ECO:0000256" key="4">
    <source>
        <dbReference type="ARBA" id="ARBA00013303"/>
    </source>
</evidence>
<comment type="similarity">
    <text evidence="2">Belongs to the glycosyl hydrolase 2 family.</text>
</comment>
<dbReference type="SUPFAM" id="SSF74650">
    <property type="entry name" value="Galactose mutarotase-like"/>
    <property type="match status" value="1"/>
</dbReference>
<dbReference type="EMBL" id="SJKA01000006">
    <property type="protein sequence ID" value="TCC32195.1"/>
    <property type="molecule type" value="Genomic_DNA"/>
</dbReference>
<comment type="caution">
    <text evidence="10">The sequence shown here is derived from an EMBL/GenBank/DDBJ whole genome shotgun (WGS) entry which is preliminary data.</text>
</comment>
<dbReference type="InterPro" id="IPR006101">
    <property type="entry name" value="Glyco_hydro_2"/>
</dbReference>
<dbReference type="EC" id="3.2.1.23" evidence="3"/>
<evidence type="ECO:0000256" key="1">
    <source>
        <dbReference type="ARBA" id="ARBA00001412"/>
    </source>
</evidence>
<dbReference type="Pfam" id="PF02837">
    <property type="entry name" value="Glyco_hydro_2_N"/>
    <property type="match status" value="1"/>
</dbReference>
<dbReference type="InterPro" id="IPR050347">
    <property type="entry name" value="Bact_Beta-galactosidase"/>
</dbReference>
<evidence type="ECO:0000256" key="2">
    <source>
        <dbReference type="ARBA" id="ARBA00007401"/>
    </source>
</evidence>
<protein>
    <recommendedName>
        <fullName evidence="4">Beta-galactosidase</fullName>
        <ecNumber evidence="3">3.2.1.23</ecNumber>
    </recommendedName>
    <alternativeName>
        <fullName evidence="7">Lactase</fullName>
    </alternativeName>
</protein>
<keyword evidence="5" id="KW-0378">Hydrolase</keyword>
<dbReference type="InterPro" id="IPR017853">
    <property type="entry name" value="GH"/>
</dbReference>
<dbReference type="Pfam" id="PF16353">
    <property type="entry name" value="LacZ_4"/>
    <property type="match status" value="1"/>
</dbReference>
<comment type="catalytic activity">
    <reaction evidence="1">
        <text>Hydrolysis of terminal non-reducing beta-D-galactose residues in beta-D-galactosides.</text>
        <dbReference type="EC" id="3.2.1.23"/>
    </reaction>
</comment>
<dbReference type="PANTHER" id="PTHR46323:SF2">
    <property type="entry name" value="BETA-GALACTOSIDASE"/>
    <property type="match status" value="1"/>
</dbReference>
<dbReference type="GO" id="GO:0030246">
    <property type="term" value="F:carbohydrate binding"/>
    <property type="evidence" value="ECO:0007669"/>
    <property type="project" value="InterPro"/>
</dbReference>
<dbReference type="Gene3D" id="2.60.120.260">
    <property type="entry name" value="Galactose-binding domain-like"/>
    <property type="match status" value="1"/>
</dbReference>
<dbReference type="PROSITE" id="PS00608">
    <property type="entry name" value="GLYCOSYL_HYDROL_F2_2"/>
    <property type="match status" value="1"/>
</dbReference>
<dbReference type="InterPro" id="IPR032312">
    <property type="entry name" value="LacZ_4"/>
</dbReference>
<reference evidence="10 11" key="1">
    <citation type="submission" date="2019-02" db="EMBL/GenBank/DDBJ databases">
        <title>Kribbella capetownensis sp. nov. and Kribbella speibonae sp. nov., isolated from soil.</title>
        <authorList>
            <person name="Curtis S.M."/>
            <person name="Norton I."/>
            <person name="Everest G.J."/>
            <person name="Meyers P.R."/>
        </authorList>
    </citation>
    <scope>NUCLEOTIDE SEQUENCE [LARGE SCALE GENOMIC DNA]</scope>
    <source>
        <strain evidence="10 11">DSM 27082</strain>
    </source>
</reference>
<evidence type="ECO:0000256" key="7">
    <source>
        <dbReference type="ARBA" id="ARBA00032230"/>
    </source>
</evidence>
<gene>
    <name evidence="10" type="ORF">E0H50_18420</name>
</gene>
<organism evidence="10 11">
    <name type="scientific">Kribbella sindirgiensis</name>
    <dbReference type="NCBI Taxonomy" id="1124744"/>
    <lineage>
        <taxon>Bacteria</taxon>
        <taxon>Bacillati</taxon>
        <taxon>Actinomycetota</taxon>
        <taxon>Actinomycetes</taxon>
        <taxon>Propionibacteriales</taxon>
        <taxon>Kribbellaceae</taxon>
        <taxon>Kribbella</taxon>
    </lineage>
</organism>
<dbReference type="GO" id="GO:0005990">
    <property type="term" value="P:lactose catabolic process"/>
    <property type="evidence" value="ECO:0007669"/>
    <property type="project" value="TreeGrafter"/>
</dbReference>
<dbReference type="Pfam" id="PF02836">
    <property type="entry name" value="Glyco_hydro_2_C"/>
    <property type="match status" value="1"/>
</dbReference>
<dbReference type="InterPro" id="IPR023232">
    <property type="entry name" value="Glyco_hydro_2_AS"/>
</dbReference>
<dbReference type="Pfam" id="PF02929">
    <property type="entry name" value="Bgal_small_N"/>
    <property type="match status" value="1"/>
</dbReference>
<evidence type="ECO:0000256" key="5">
    <source>
        <dbReference type="ARBA" id="ARBA00022801"/>
    </source>
</evidence>
<evidence type="ECO:0000256" key="8">
    <source>
        <dbReference type="SAM" id="MobiDB-lite"/>
    </source>
</evidence>
<dbReference type="SUPFAM" id="SSF49785">
    <property type="entry name" value="Galactose-binding domain-like"/>
    <property type="match status" value="1"/>
</dbReference>
<feature type="domain" description="Beta galactosidase small chain/" evidence="9">
    <location>
        <begin position="716"/>
        <end position="978"/>
    </location>
</feature>
<name>A0A4R0IU07_9ACTN</name>
<dbReference type="SMART" id="SM01038">
    <property type="entry name" value="Bgal_small_N"/>
    <property type="match status" value="1"/>
</dbReference>
<dbReference type="InterPro" id="IPR008979">
    <property type="entry name" value="Galactose-bd-like_sf"/>
</dbReference>
<evidence type="ECO:0000256" key="6">
    <source>
        <dbReference type="ARBA" id="ARBA00023295"/>
    </source>
</evidence>
<dbReference type="InterPro" id="IPR006103">
    <property type="entry name" value="Glyco_hydro_2_cat"/>
</dbReference>
<evidence type="ECO:0000259" key="9">
    <source>
        <dbReference type="SMART" id="SM01038"/>
    </source>
</evidence>
<dbReference type="InterPro" id="IPR006104">
    <property type="entry name" value="Glyco_hydro_2_N"/>
</dbReference>
<evidence type="ECO:0000256" key="3">
    <source>
        <dbReference type="ARBA" id="ARBA00012756"/>
    </source>
</evidence>
<dbReference type="GO" id="GO:0004565">
    <property type="term" value="F:beta-galactosidase activity"/>
    <property type="evidence" value="ECO:0007669"/>
    <property type="project" value="UniProtKB-EC"/>
</dbReference>
<dbReference type="Gene3D" id="2.60.40.10">
    <property type="entry name" value="Immunoglobulins"/>
    <property type="match status" value="2"/>
</dbReference>
<dbReference type="InterPro" id="IPR013783">
    <property type="entry name" value="Ig-like_fold"/>
</dbReference>
<dbReference type="GO" id="GO:0009341">
    <property type="term" value="C:beta-galactosidase complex"/>
    <property type="evidence" value="ECO:0007669"/>
    <property type="project" value="InterPro"/>
</dbReference>
<dbReference type="Gene3D" id="2.70.98.10">
    <property type="match status" value="1"/>
</dbReference>
<keyword evidence="6" id="KW-0326">Glycosidase</keyword>
<evidence type="ECO:0000313" key="11">
    <source>
        <dbReference type="Proteomes" id="UP000292695"/>
    </source>
</evidence>
<dbReference type="InterPro" id="IPR004199">
    <property type="entry name" value="B-gal_small/dom_5"/>
</dbReference>
<dbReference type="SUPFAM" id="SSF51445">
    <property type="entry name" value="(Trans)glycosidases"/>
    <property type="match status" value="1"/>
</dbReference>